<organism evidence="1 2">
    <name type="scientific">Cichorium intybus</name>
    <name type="common">Chicory</name>
    <dbReference type="NCBI Taxonomy" id="13427"/>
    <lineage>
        <taxon>Eukaryota</taxon>
        <taxon>Viridiplantae</taxon>
        <taxon>Streptophyta</taxon>
        <taxon>Embryophyta</taxon>
        <taxon>Tracheophyta</taxon>
        <taxon>Spermatophyta</taxon>
        <taxon>Magnoliopsida</taxon>
        <taxon>eudicotyledons</taxon>
        <taxon>Gunneridae</taxon>
        <taxon>Pentapetalae</taxon>
        <taxon>asterids</taxon>
        <taxon>campanulids</taxon>
        <taxon>Asterales</taxon>
        <taxon>Asteraceae</taxon>
        <taxon>Cichorioideae</taxon>
        <taxon>Cichorieae</taxon>
        <taxon>Cichoriinae</taxon>
        <taxon>Cichorium</taxon>
    </lineage>
</organism>
<evidence type="ECO:0000313" key="1">
    <source>
        <dbReference type="EMBL" id="KAI3737507.1"/>
    </source>
</evidence>
<sequence length="120" mass="13465">MMNVFSMRYVGGGDPPTIGDLDSSFNDKESFFDLVFTDPVDENDNDFGASRNVNVFSGFQVDGGDSKSIFRFSSPAEVYSKNRRKILPLDSLNKKTHQYLSSIVAAKFQYTKSRLDKKGN</sequence>
<dbReference type="Proteomes" id="UP001055811">
    <property type="component" value="Linkage Group LG05"/>
</dbReference>
<reference evidence="2" key="1">
    <citation type="journal article" date="2022" name="Mol. Ecol. Resour.">
        <title>The genomes of chicory, endive, great burdock and yacon provide insights into Asteraceae palaeo-polyploidization history and plant inulin production.</title>
        <authorList>
            <person name="Fan W."/>
            <person name="Wang S."/>
            <person name="Wang H."/>
            <person name="Wang A."/>
            <person name="Jiang F."/>
            <person name="Liu H."/>
            <person name="Zhao H."/>
            <person name="Xu D."/>
            <person name="Zhang Y."/>
        </authorList>
    </citation>
    <scope>NUCLEOTIDE SEQUENCE [LARGE SCALE GENOMIC DNA]</scope>
    <source>
        <strain evidence="2">cv. Punajuju</strain>
    </source>
</reference>
<proteinExistence type="predicted"/>
<evidence type="ECO:0000313" key="2">
    <source>
        <dbReference type="Proteomes" id="UP001055811"/>
    </source>
</evidence>
<keyword evidence="2" id="KW-1185">Reference proteome</keyword>
<reference evidence="1 2" key="2">
    <citation type="journal article" date="2022" name="Mol. Ecol. Resour.">
        <title>The genomes of chicory, endive, great burdock and yacon provide insights into Asteraceae paleo-polyploidization history and plant inulin production.</title>
        <authorList>
            <person name="Fan W."/>
            <person name="Wang S."/>
            <person name="Wang H."/>
            <person name="Wang A."/>
            <person name="Jiang F."/>
            <person name="Liu H."/>
            <person name="Zhao H."/>
            <person name="Xu D."/>
            <person name="Zhang Y."/>
        </authorList>
    </citation>
    <scope>NUCLEOTIDE SEQUENCE [LARGE SCALE GENOMIC DNA]</scope>
    <source>
        <strain evidence="2">cv. Punajuju</strain>
        <tissue evidence="1">Leaves</tissue>
    </source>
</reference>
<comment type="caution">
    <text evidence="1">The sequence shown here is derived from an EMBL/GenBank/DDBJ whole genome shotgun (WGS) entry which is preliminary data.</text>
</comment>
<accession>A0ACB9CTA7</accession>
<protein>
    <submittedName>
        <fullName evidence="1">Uncharacterized protein</fullName>
    </submittedName>
</protein>
<gene>
    <name evidence="1" type="ORF">L2E82_27511</name>
</gene>
<name>A0ACB9CTA7_CICIN</name>
<dbReference type="EMBL" id="CM042013">
    <property type="protein sequence ID" value="KAI3737507.1"/>
    <property type="molecule type" value="Genomic_DNA"/>
</dbReference>